<evidence type="ECO:0000313" key="5">
    <source>
        <dbReference type="Proteomes" id="UP000291819"/>
    </source>
</evidence>
<dbReference type="RefSeq" id="WP_131032165.1">
    <property type="nucleotide sequence ID" value="NZ_SIXF01000034.1"/>
</dbReference>
<dbReference type="AlphaFoldDB" id="A0A4Q9H7H5"/>
<sequence>MMRPESKYNCVIIDDDINSIQLLKEYVFALPELSVHATFSNPAAAIKEIKDRNKVDFLFLDIDMDISGLDIARMLREHVCFIVFVTGHPEHALEAFSVNADRYLVKPVSLQKFVMTVNELQSQHARLNA</sequence>
<dbReference type="GO" id="GO:0032993">
    <property type="term" value="C:protein-DNA complex"/>
    <property type="evidence" value="ECO:0007669"/>
    <property type="project" value="TreeGrafter"/>
</dbReference>
<dbReference type="GO" id="GO:0000156">
    <property type="term" value="F:phosphorelay response regulator activity"/>
    <property type="evidence" value="ECO:0007669"/>
    <property type="project" value="TreeGrafter"/>
</dbReference>
<gene>
    <name evidence="4" type="ORF">EYS08_22260</name>
</gene>
<dbReference type="InterPro" id="IPR011006">
    <property type="entry name" value="CheY-like_superfamily"/>
</dbReference>
<feature type="domain" description="Response regulatory" evidence="3">
    <location>
        <begin position="9"/>
        <end position="121"/>
    </location>
</feature>
<evidence type="ECO:0000313" key="4">
    <source>
        <dbReference type="EMBL" id="TBO39785.1"/>
    </source>
</evidence>
<dbReference type="SMART" id="SM00448">
    <property type="entry name" value="REC"/>
    <property type="match status" value="1"/>
</dbReference>
<organism evidence="4 5">
    <name type="scientific">Pedobacter kyonggii</name>
    <dbReference type="NCBI Taxonomy" id="1926871"/>
    <lineage>
        <taxon>Bacteria</taxon>
        <taxon>Pseudomonadati</taxon>
        <taxon>Bacteroidota</taxon>
        <taxon>Sphingobacteriia</taxon>
        <taxon>Sphingobacteriales</taxon>
        <taxon>Sphingobacteriaceae</taxon>
        <taxon>Pedobacter</taxon>
    </lineage>
</organism>
<dbReference type="Pfam" id="PF00072">
    <property type="entry name" value="Response_reg"/>
    <property type="match status" value="1"/>
</dbReference>
<keyword evidence="2" id="KW-0597">Phosphoprotein</keyword>
<dbReference type="GO" id="GO:0006355">
    <property type="term" value="P:regulation of DNA-templated transcription"/>
    <property type="evidence" value="ECO:0007669"/>
    <property type="project" value="TreeGrafter"/>
</dbReference>
<feature type="modified residue" description="4-aspartylphosphate" evidence="2">
    <location>
        <position position="61"/>
    </location>
</feature>
<evidence type="ECO:0000259" key="3">
    <source>
        <dbReference type="PROSITE" id="PS50110"/>
    </source>
</evidence>
<dbReference type="InterPro" id="IPR039420">
    <property type="entry name" value="WalR-like"/>
</dbReference>
<dbReference type="GO" id="GO:0000976">
    <property type="term" value="F:transcription cis-regulatory region binding"/>
    <property type="evidence" value="ECO:0007669"/>
    <property type="project" value="TreeGrafter"/>
</dbReference>
<keyword evidence="5" id="KW-1185">Reference proteome</keyword>
<evidence type="ECO:0000256" key="1">
    <source>
        <dbReference type="ARBA" id="ARBA00023125"/>
    </source>
</evidence>
<comment type="caution">
    <text evidence="4">The sequence shown here is derived from an EMBL/GenBank/DDBJ whole genome shotgun (WGS) entry which is preliminary data.</text>
</comment>
<accession>A0A4Q9H7H5</accession>
<protein>
    <submittedName>
        <fullName evidence="4">Response regulator</fullName>
    </submittedName>
</protein>
<dbReference type="InterPro" id="IPR001789">
    <property type="entry name" value="Sig_transdc_resp-reg_receiver"/>
</dbReference>
<evidence type="ECO:0000256" key="2">
    <source>
        <dbReference type="PROSITE-ProRule" id="PRU00169"/>
    </source>
</evidence>
<reference evidence="4 5" key="1">
    <citation type="submission" date="2019-02" db="EMBL/GenBank/DDBJ databases">
        <title>Pedobacter kyonggii whole genome sequence analysis.</title>
        <authorList>
            <person name="Dahal R.H."/>
        </authorList>
    </citation>
    <scope>NUCLEOTIDE SEQUENCE [LARGE SCALE GENOMIC DNA]</scope>
    <source>
        <strain evidence="4 5">K-4-11-1</strain>
    </source>
</reference>
<name>A0A4Q9H7H5_9SPHI</name>
<keyword evidence="1" id="KW-0238">DNA-binding</keyword>
<dbReference type="Gene3D" id="3.40.50.2300">
    <property type="match status" value="1"/>
</dbReference>
<dbReference type="PROSITE" id="PS50110">
    <property type="entry name" value="RESPONSE_REGULATORY"/>
    <property type="match status" value="1"/>
</dbReference>
<dbReference type="PANTHER" id="PTHR48111:SF17">
    <property type="entry name" value="TRANSCRIPTIONAL REGULATORY PROTEIN YPDB"/>
    <property type="match status" value="1"/>
</dbReference>
<dbReference type="GO" id="GO:0005829">
    <property type="term" value="C:cytosol"/>
    <property type="evidence" value="ECO:0007669"/>
    <property type="project" value="TreeGrafter"/>
</dbReference>
<dbReference type="SUPFAM" id="SSF52172">
    <property type="entry name" value="CheY-like"/>
    <property type="match status" value="1"/>
</dbReference>
<dbReference type="PANTHER" id="PTHR48111">
    <property type="entry name" value="REGULATOR OF RPOS"/>
    <property type="match status" value="1"/>
</dbReference>
<proteinExistence type="predicted"/>
<dbReference type="Proteomes" id="UP000291819">
    <property type="component" value="Unassembled WGS sequence"/>
</dbReference>
<dbReference type="EMBL" id="SIXF01000034">
    <property type="protein sequence ID" value="TBO39785.1"/>
    <property type="molecule type" value="Genomic_DNA"/>
</dbReference>
<dbReference type="OrthoDB" id="9787344at2"/>